<sequence>MAILPKKDRKKRVLSRDLAFLVYSEILLNKSDRIFKA</sequence>
<accession>A0A563VWN9</accession>
<name>A0A563VWN9_9CYAN</name>
<gene>
    <name evidence="1" type="ORF">H1P_380023</name>
</gene>
<organism evidence="1 2">
    <name type="scientific">Hyella patelloides LEGE 07179</name>
    <dbReference type="NCBI Taxonomy" id="945734"/>
    <lineage>
        <taxon>Bacteria</taxon>
        <taxon>Bacillati</taxon>
        <taxon>Cyanobacteriota</taxon>
        <taxon>Cyanophyceae</taxon>
        <taxon>Pleurocapsales</taxon>
        <taxon>Hyellaceae</taxon>
        <taxon>Hyella</taxon>
    </lineage>
</organism>
<proteinExistence type="predicted"/>
<keyword evidence="2" id="KW-1185">Reference proteome</keyword>
<evidence type="ECO:0000313" key="1">
    <source>
        <dbReference type="EMBL" id="VEP15872.1"/>
    </source>
</evidence>
<dbReference type="AlphaFoldDB" id="A0A563VWN9"/>
<dbReference type="EMBL" id="CAACVJ010000312">
    <property type="protein sequence ID" value="VEP15872.1"/>
    <property type="molecule type" value="Genomic_DNA"/>
</dbReference>
<dbReference type="Proteomes" id="UP000320055">
    <property type="component" value="Unassembled WGS sequence"/>
</dbReference>
<evidence type="ECO:0000313" key="2">
    <source>
        <dbReference type="Proteomes" id="UP000320055"/>
    </source>
</evidence>
<protein>
    <submittedName>
        <fullName evidence="1">Uncharacterized protein</fullName>
    </submittedName>
</protein>
<reference evidence="1 2" key="1">
    <citation type="submission" date="2019-01" db="EMBL/GenBank/DDBJ databases">
        <authorList>
            <person name="Brito A."/>
        </authorList>
    </citation>
    <scope>NUCLEOTIDE SEQUENCE [LARGE SCALE GENOMIC DNA]</scope>
    <source>
        <strain evidence="1">1</strain>
    </source>
</reference>